<dbReference type="InterPro" id="IPR020846">
    <property type="entry name" value="MFS_dom"/>
</dbReference>
<dbReference type="PROSITE" id="PS50850">
    <property type="entry name" value="MFS"/>
    <property type="match status" value="1"/>
</dbReference>
<sequence>MQRAIFIRIACLFSGLGNACLYGPSLVMIGKYFEKRRGLVTGVAIAGGSVGQFIMPPIVRLLFDNYGLRGGLLLIGGIMFQCAITSSVMRPTSYYTLEQSKSASSHLGLCFVKKMSKKREQLEHLDSSGIRKTDSAESSGKCNFKNIIDLSLFKSLKYIMLLSSTCFGVVGAIFVAFYIPGHANDLGINEQDVVWLMTIVGGADLIGRVACGALADSGFIQRYNILVLSFLLNGILAIMVPLFTEFWHLTIYCTVYGLLGSFYFSLISLVLTDLFGLEKLPKTLGVLFFFEAIANSIAPFILGSLRDTTGNYLASFYYMGGTSIMAALILFSIRFVKQTTIPTDYATEMSDINNEDKCERLLEPL</sequence>
<dbReference type="InterPro" id="IPR011701">
    <property type="entry name" value="MFS"/>
</dbReference>
<comment type="caution">
    <text evidence="4">The sequence shown here is derived from an EMBL/GenBank/DDBJ whole genome shotgun (WGS) entry which is preliminary data.</text>
</comment>
<feature type="domain" description="Major facilitator superfamily (MFS) profile" evidence="3">
    <location>
        <begin position="1"/>
        <end position="338"/>
    </location>
</feature>
<organism evidence="4 5">
    <name type="scientific">Patella caerulea</name>
    <name type="common">Rayed Mediterranean limpet</name>
    <dbReference type="NCBI Taxonomy" id="87958"/>
    <lineage>
        <taxon>Eukaryota</taxon>
        <taxon>Metazoa</taxon>
        <taxon>Spiralia</taxon>
        <taxon>Lophotrochozoa</taxon>
        <taxon>Mollusca</taxon>
        <taxon>Gastropoda</taxon>
        <taxon>Patellogastropoda</taxon>
        <taxon>Patelloidea</taxon>
        <taxon>Patellidae</taxon>
        <taxon>Patella</taxon>
    </lineage>
</organism>
<dbReference type="AlphaFoldDB" id="A0AAN8PII0"/>
<dbReference type="EMBL" id="JAZGQO010000008">
    <property type="protein sequence ID" value="KAK6179052.1"/>
    <property type="molecule type" value="Genomic_DNA"/>
</dbReference>
<dbReference type="InterPro" id="IPR050327">
    <property type="entry name" value="Proton-linked_MCT"/>
</dbReference>
<feature type="transmembrane region" description="Helical" evidence="2">
    <location>
        <begin position="314"/>
        <end position="333"/>
    </location>
</feature>
<dbReference type="InterPro" id="IPR036259">
    <property type="entry name" value="MFS_trans_sf"/>
</dbReference>
<feature type="transmembrane region" description="Helical" evidence="2">
    <location>
        <begin position="6"/>
        <end position="27"/>
    </location>
</feature>
<feature type="transmembrane region" description="Helical" evidence="2">
    <location>
        <begin position="223"/>
        <end position="243"/>
    </location>
</feature>
<keyword evidence="5" id="KW-1185">Reference proteome</keyword>
<comment type="subcellular location">
    <subcellularLocation>
        <location evidence="1">Membrane</location>
        <topology evidence="1">Multi-pass membrane protein</topology>
    </subcellularLocation>
</comment>
<evidence type="ECO:0000256" key="2">
    <source>
        <dbReference type="SAM" id="Phobius"/>
    </source>
</evidence>
<reference evidence="4 5" key="1">
    <citation type="submission" date="2024-01" db="EMBL/GenBank/DDBJ databases">
        <title>The genome of the rayed Mediterranean limpet Patella caerulea (Linnaeus, 1758).</title>
        <authorList>
            <person name="Anh-Thu Weber A."/>
            <person name="Halstead-Nussloch G."/>
        </authorList>
    </citation>
    <scope>NUCLEOTIDE SEQUENCE [LARGE SCALE GENOMIC DNA]</scope>
    <source>
        <strain evidence="4">AATW-2023a</strain>
        <tissue evidence="4">Whole specimen</tissue>
    </source>
</reference>
<feature type="transmembrane region" description="Helical" evidence="2">
    <location>
        <begin position="158"/>
        <end position="181"/>
    </location>
</feature>
<evidence type="ECO:0000259" key="3">
    <source>
        <dbReference type="PROSITE" id="PS50850"/>
    </source>
</evidence>
<protein>
    <recommendedName>
        <fullName evidence="3">Major facilitator superfamily (MFS) profile domain-containing protein</fullName>
    </recommendedName>
</protein>
<dbReference type="SUPFAM" id="SSF103473">
    <property type="entry name" value="MFS general substrate transporter"/>
    <property type="match status" value="1"/>
</dbReference>
<feature type="transmembrane region" description="Helical" evidence="2">
    <location>
        <begin position="71"/>
        <end position="89"/>
    </location>
</feature>
<dbReference type="PANTHER" id="PTHR11360">
    <property type="entry name" value="MONOCARBOXYLATE TRANSPORTER"/>
    <property type="match status" value="1"/>
</dbReference>
<evidence type="ECO:0000313" key="5">
    <source>
        <dbReference type="Proteomes" id="UP001347796"/>
    </source>
</evidence>
<keyword evidence="2" id="KW-0472">Membrane</keyword>
<dbReference type="PANTHER" id="PTHR11360:SF284">
    <property type="entry name" value="EG:103B4.3 PROTEIN-RELATED"/>
    <property type="match status" value="1"/>
</dbReference>
<gene>
    <name evidence="4" type="ORF">SNE40_011498</name>
</gene>
<dbReference type="Gene3D" id="1.20.1250.20">
    <property type="entry name" value="MFS general substrate transporter like domains"/>
    <property type="match status" value="2"/>
</dbReference>
<evidence type="ECO:0000313" key="4">
    <source>
        <dbReference type="EMBL" id="KAK6179052.1"/>
    </source>
</evidence>
<evidence type="ECO:0000256" key="1">
    <source>
        <dbReference type="ARBA" id="ARBA00004141"/>
    </source>
</evidence>
<name>A0AAN8PII0_PATCE</name>
<feature type="transmembrane region" description="Helical" evidence="2">
    <location>
        <begin position="39"/>
        <end position="59"/>
    </location>
</feature>
<feature type="transmembrane region" description="Helical" evidence="2">
    <location>
        <begin position="283"/>
        <end position="302"/>
    </location>
</feature>
<accession>A0AAN8PII0</accession>
<dbReference type="GO" id="GO:0008028">
    <property type="term" value="F:monocarboxylic acid transmembrane transporter activity"/>
    <property type="evidence" value="ECO:0007669"/>
    <property type="project" value="TreeGrafter"/>
</dbReference>
<keyword evidence="2" id="KW-0812">Transmembrane</keyword>
<proteinExistence type="predicted"/>
<dbReference type="GO" id="GO:0016020">
    <property type="term" value="C:membrane"/>
    <property type="evidence" value="ECO:0007669"/>
    <property type="project" value="UniProtKB-SubCell"/>
</dbReference>
<dbReference type="Pfam" id="PF07690">
    <property type="entry name" value="MFS_1"/>
    <property type="match status" value="1"/>
</dbReference>
<keyword evidence="2" id="KW-1133">Transmembrane helix</keyword>
<dbReference type="Proteomes" id="UP001347796">
    <property type="component" value="Unassembled WGS sequence"/>
</dbReference>
<feature type="transmembrane region" description="Helical" evidence="2">
    <location>
        <begin position="249"/>
        <end position="271"/>
    </location>
</feature>
<feature type="transmembrane region" description="Helical" evidence="2">
    <location>
        <begin position="193"/>
        <end position="211"/>
    </location>
</feature>